<feature type="domain" description="Tyrosine-protein kinase G-rich" evidence="12">
    <location>
        <begin position="443"/>
        <end position="522"/>
    </location>
</feature>
<keyword evidence="14" id="KW-1185">Reference proteome</keyword>
<dbReference type="GO" id="GO:0004715">
    <property type="term" value="F:non-membrane spanning protein tyrosine kinase activity"/>
    <property type="evidence" value="ECO:0007669"/>
    <property type="project" value="UniProtKB-EC"/>
</dbReference>
<dbReference type="Proteomes" id="UP000011135">
    <property type="component" value="Unassembled WGS sequence"/>
</dbReference>
<dbReference type="InterPro" id="IPR050445">
    <property type="entry name" value="Bact_polysacc_biosynth/exp"/>
</dbReference>
<evidence type="ECO:0000256" key="5">
    <source>
        <dbReference type="ARBA" id="ARBA00022777"/>
    </source>
</evidence>
<feature type="coiled-coil region" evidence="9">
    <location>
        <begin position="306"/>
        <end position="333"/>
    </location>
</feature>
<proteinExistence type="inferred from homology"/>
<dbReference type="EC" id="2.7.10.2" evidence="2"/>
<dbReference type="EMBL" id="AMZN01000111">
    <property type="protein sequence ID" value="ELR68501.1"/>
    <property type="molecule type" value="Genomic_DNA"/>
</dbReference>
<dbReference type="InterPro" id="IPR027417">
    <property type="entry name" value="P-loop_NTPase"/>
</dbReference>
<dbReference type="PANTHER" id="PTHR32309">
    <property type="entry name" value="TYROSINE-PROTEIN KINASE"/>
    <property type="match status" value="1"/>
</dbReference>
<keyword evidence="10" id="KW-0812">Transmembrane</keyword>
<accession>L8JI02</accession>
<keyword evidence="5 13" id="KW-0418">Kinase</keyword>
<dbReference type="InterPro" id="IPR025669">
    <property type="entry name" value="AAA_dom"/>
</dbReference>
<keyword evidence="7" id="KW-0829">Tyrosine-protein kinase</keyword>
<evidence type="ECO:0000256" key="8">
    <source>
        <dbReference type="ARBA" id="ARBA00051245"/>
    </source>
</evidence>
<dbReference type="SUPFAM" id="SSF52540">
    <property type="entry name" value="P-loop containing nucleoside triphosphate hydrolases"/>
    <property type="match status" value="1"/>
</dbReference>
<evidence type="ECO:0000256" key="6">
    <source>
        <dbReference type="ARBA" id="ARBA00022840"/>
    </source>
</evidence>
<evidence type="ECO:0000313" key="13">
    <source>
        <dbReference type="EMBL" id="ELR68501.1"/>
    </source>
</evidence>
<reference evidence="13 14" key="1">
    <citation type="submission" date="2012-12" db="EMBL/GenBank/DDBJ databases">
        <title>Genome assembly of Fulvivirga imtechensis AK7.</title>
        <authorList>
            <person name="Nupur N."/>
            <person name="Khatri I."/>
            <person name="Kumar R."/>
            <person name="Subramanian S."/>
            <person name="Pinnaka A."/>
        </authorList>
    </citation>
    <scope>NUCLEOTIDE SEQUENCE [LARGE SCALE GENOMIC DNA]</scope>
    <source>
        <strain evidence="13 14">AK7</strain>
    </source>
</reference>
<evidence type="ECO:0000256" key="3">
    <source>
        <dbReference type="ARBA" id="ARBA00022679"/>
    </source>
</evidence>
<dbReference type="Pfam" id="PF13807">
    <property type="entry name" value="GNVR"/>
    <property type="match status" value="1"/>
</dbReference>
<comment type="similarity">
    <text evidence="1">Belongs to the CpsD/CapB family.</text>
</comment>
<feature type="domain" description="AAA" evidence="11">
    <location>
        <begin position="598"/>
        <end position="740"/>
    </location>
</feature>
<feature type="transmembrane region" description="Helical" evidence="10">
    <location>
        <begin position="18"/>
        <end position="36"/>
    </location>
</feature>
<dbReference type="PANTHER" id="PTHR32309:SF13">
    <property type="entry name" value="FERRIC ENTEROBACTIN TRANSPORT PROTEIN FEPE"/>
    <property type="match status" value="1"/>
</dbReference>
<keyword evidence="10" id="KW-1133">Transmembrane helix</keyword>
<evidence type="ECO:0000256" key="2">
    <source>
        <dbReference type="ARBA" id="ARBA00011903"/>
    </source>
</evidence>
<keyword evidence="9" id="KW-0175">Coiled coil</keyword>
<keyword evidence="6" id="KW-0067">ATP-binding</keyword>
<keyword evidence="4" id="KW-0547">Nucleotide-binding</keyword>
<evidence type="ECO:0000256" key="9">
    <source>
        <dbReference type="SAM" id="Coils"/>
    </source>
</evidence>
<dbReference type="eggNOG" id="COG3206">
    <property type="taxonomic scope" value="Bacteria"/>
</dbReference>
<dbReference type="CDD" id="cd05387">
    <property type="entry name" value="BY-kinase"/>
    <property type="match status" value="1"/>
</dbReference>
<dbReference type="Gene3D" id="3.40.50.300">
    <property type="entry name" value="P-loop containing nucleotide triphosphate hydrolases"/>
    <property type="match status" value="1"/>
</dbReference>
<evidence type="ECO:0000259" key="12">
    <source>
        <dbReference type="Pfam" id="PF13807"/>
    </source>
</evidence>
<gene>
    <name evidence="13" type="ORF">C900_00335</name>
</gene>
<dbReference type="InterPro" id="IPR005702">
    <property type="entry name" value="Wzc-like_C"/>
</dbReference>
<sequence>MNDKINIKGIVLYLLSKWHYFVFAAIFLLPGAYLYTKYATKVYLVKASILLKSERKNDLGGKEFLRGMGLFTSDTELEDEIGILKSYGMVSNAIRSLDFGISYFSKESFRAEEKYGDFPFIVELDSTISQMIDVPVYIEPLPGGSYRIEAVGRDVDVYNFLTNRTEDTFDEINLREVVEAGKPFRTHSLAFTIRPNELYAPKENTRYYFVIHDLSEVIETYQTELEVYPISRESNIVELSMRGSVPHKTARFLDQLLHIYLQNELHKKNQLGVKTIQFIDSQLSGVSDSLKRVEGWLENFRAKSNIQDISYTAENLSKNLDRLESEKADLQVKLKYYTYISESLAEGRFGDVVAPSTFGLEDPLLSSLLIELSKLNQERAGLNYNAKEQNPVTEVVDRRIRNTKNTLQENVQNIINVTTIALNDLDQRILRIRREFSRLPANERELVNIQRKFDFSDNVYNYLLEKRAEAGIAIASNTVEKTIVDRAKVIGNRPVLPNNKLVYLIALFLTLALPIGFVVLKDFWNDHLVSREDIVKATEIPFIGTIIHGSKQEKEQVVSEKRTPLTESFQSLRVNLQYLTLGKEKNVIGFTSSLESEGKTFCAVNLASTIAQSGKKTILIDADMRRSGMSPYFNIKNTRGLSNYLVKSCSLEEIIHATQIKGFHIINSGPTPPNPLNLIGLPQMDQLIEDLRQLYDTVIIDAPPIGYVAEYIILMRHTDANIYVVRSSYTSRYHLSKINNLYKEQKIRNVSILLNDVRTGLNGYSYTYGAAYQS</sequence>
<dbReference type="GO" id="GO:0005524">
    <property type="term" value="F:ATP binding"/>
    <property type="evidence" value="ECO:0007669"/>
    <property type="project" value="UniProtKB-KW"/>
</dbReference>
<evidence type="ECO:0000256" key="4">
    <source>
        <dbReference type="ARBA" id="ARBA00022741"/>
    </source>
</evidence>
<dbReference type="RefSeq" id="WP_009583250.1">
    <property type="nucleotide sequence ID" value="NZ_AMZN01000111.1"/>
</dbReference>
<comment type="caution">
    <text evidence="13">The sequence shown here is derived from an EMBL/GenBank/DDBJ whole genome shotgun (WGS) entry which is preliminary data.</text>
</comment>
<dbReference type="OrthoDB" id="9794577at2"/>
<keyword evidence="10" id="KW-0472">Membrane</keyword>
<dbReference type="GO" id="GO:0005886">
    <property type="term" value="C:plasma membrane"/>
    <property type="evidence" value="ECO:0007669"/>
    <property type="project" value="TreeGrafter"/>
</dbReference>
<dbReference type="STRING" id="1237149.C900_00335"/>
<evidence type="ECO:0000313" key="14">
    <source>
        <dbReference type="Proteomes" id="UP000011135"/>
    </source>
</evidence>
<dbReference type="Pfam" id="PF13614">
    <property type="entry name" value="AAA_31"/>
    <property type="match status" value="1"/>
</dbReference>
<evidence type="ECO:0000256" key="1">
    <source>
        <dbReference type="ARBA" id="ARBA00007316"/>
    </source>
</evidence>
<feature type="transmembrane region" description="Helical" evidence="10">
    <location>
        <begin position="501"/>
        <end position="520"/>
    </location>
</feature>
<name>L8JI02_9BACT</name>
<dbReference type="NCBIfam" id="TIGR01007">
    <property type="entry name" value="eps_fam"/>
    <property type="match status" value="1"/>
</dbReference>
<evidence type="ECO:0000256" key="10">
    <source>
        <dbReference type="SAM" id="Phobius"/>
    </source>
</evidence>
<evidence type="ECO:0000256" key="7">
    <source>
        <dbReference type="ARBA" id="ARBA00023137"/>
    </source>
</evidence>
<comment type="catalytic activity">
    <reaction evidence="8">
        <text>L-tyrosyl-[protein] + ATP = O-phospho-L-tyrosyl-[protein] + ADP + H(+)</text>
        <dbReference type="Rhea" id="RHEA:10596"/>
        <dbReference type="Rhea" id="RHEA-COMP:10136"/>
        <dbReference type="Rhea" id="RHEA-COMP:20101"/>
        <dbReference type="ChEBI" id="CHEBI:15378"/>
        <dbReference type="ChEBI" id="CHEBI:30616"/>
        <dbReference type="ChEBI" id="CHEBI:46858"/>
        <dbReference type="ChEBI" id="CHEBI:61978"/>
        <dbReference type="ChEBI" id="CHEBI:456216"/>
        <dbReference type="EC" id="2.7.10.2"/>
    </reaction>
</comment>
<protein>
    <recommendedName>
        <fullName evidence="2">non-specific protein-tyrosine kinase</fullName>
        <ecNumber evidence="2">2.7.10.2</ecNumber>
    </recommendedName>
</protein>
<evidence type="ECO:0000259" key="11">
    <source>
        <dbReference type="Pfam" id="PF13614"/>
    </source>
</evidence>
<keyword evidence="3" id="KW-0808">Transferase</keyword>
<dbReference type="eggNOG" id="COG0489">
    <property type="taxonomic scope" value="Bacteria"/>
</dbReference>
<organism evidence="13 14">
    <name type="scientific">Fulvivirga imtechensis AK7</name>
    <dbReference type="NCBI Taxonomy" id="1237149"/>
    <lineage>
        <taxon>Bacteria</taxon>
        <taxon>Pseudomonadati</taxon>
        <taxon>Bacteroidota</taxon>
        <taxon>Cytophagia</taxon>
        <taxon>Cytophagales</taxon>
        <taxon>Fulvivirgaceae</taxon>
        <taxon>Fulvivirga</taxon>
    </lineage>
</organism>
<dbReference type="InterPro" id="IPR032807">
    <property type="entry name" value="GNVR"/>
</dbReference>
<dbReference type="AlphaFoldDB" id="L8JI02"/>